<comment type="caution">
    <text evidence="2">The sequence shown here is derived from an EMBL/GenBank/DDBJ whole genome shotgun (WGS) entry which is preliminary data.</text>
</comment>
<keyword evidence="1" id="KW-0812">Transmembrane</keyword>
<feature type="transmembrane region" description="Helical" evidence="1">
    <location>
        <begin position="42"/>
        <end position="64"/>
    </location>
</feature>
<keyword evidence="1" id="KW-1133">Transmembrane helix</keyword>
<evidence type="ECO:0000313" key="2">
    <source>
        <dbReference type="EMBL" id="OXA48902.1"/>
    </source>
</evidence>
<proteinExistence type="predicted"/>
<dbReference type="EMBL" id="LNIX01000011">
    <property type="protein sequence ID" value="OXA48902.1"/>
    <property type="molecule type" value="Genomic_DNA"/>
</dbReference>
<keyword evidence="3" id="KW-1185">Reference proteome</keyword>
<dbReference type="AlphaFoldDB" id="A0A226DTU4"/>
<feature type="transmembrane region" description="Helical" evidence="1">
    <location>
        <begin position="189"/>
        <end position="215"/>
    </location>
</feature>
<sequence length="255" mass="28044">MSTAGSWLATRRYFSICEKLYPQPWSWDSVTFTAHPTPLPRLIPWSIMSTLLITFSASSFGLIISKILGWRPSDPAFYPLVAIVWTFVAHATLLASDLCYLITQLSDTFRRGGGRPLANNTSSWSGWRTDHIGIAMHLLIATFLSGATLGFINPLFRSADPGFFLLRGTGLLPGSVTGKIIRSLSQGCIFIHGILVLLSALIPTALYLSLVISVLEPLARPGKGLFEVTGINHFTPERRIFSYLSPLVTANLFFP</sequence>
<name>A0A226DTU4_FOLCA</name>
<reference evidence="2 3" key="1">
    <citation type="submission" date="2015-12" db="EMBL/GenBank/DDBJ databases">
        <title>The genome of Folsomia candida.</title>
        <authorList>
            <person name="Faddeeva A."/>
            <person name="Derks M.F."/>
            <person name="Anvar Y."/>
            <person name="Smit S."/>
            <person name="Van Straalen N."/>
            <person name="Roelofs D."/>
        </authorList>
    </citation>
    <scope>NUCLEOTIDE SEQUENCE [LARGE SCALE GENOMIC DNA]</scope>
    <source>
        <strain evidence="2 3">VU population</strain>
        <tissue evidence="2">Whole body</tissue>
    </source>
</reference>
<organism evidence="2 3">
    <name type="scientific">Folsomia candida</name>
    <name type="common">Springtail</name>
    <dbReference type="NCBI Taxonomy" id="158441"/>
    <lineage>
        <taxon>Eukaryota</taxon>
        <taxon>Metazoa</taxon>
        <taxon>Ecdysozoa</taxon>
        <taxon>Arthropoda</taxon>
        <taxon>Hexapoda</taxon>
        <taxon>Collembola</taxon>
        <taxon>Entomobryomorpha</taxon>
        <taxon>Isotomoidea</taxon>
        <taxon>Isotomidae</taxon>
        <taxon>Proisotominae</taxon>
        <taxon>Folsomia</taxon>
    </lineage>
</organism>
<accession>A0A226DTU4</accession>
<feature type="transmembrane region" description="Helical" evidence="1">
    <location>
        <begin position="134"/>
        <end position="156"/>
    </location>
</feature>
<evidence type="ECO:0000313" key="3">
    <source>
        <dbReference type="Proteomes" id="UP000198287"/>
    </source>
</evidence>
<protein>
    <submittedName>
        <fullName evidence="2">Uncharacterized protein</fullName>
    </submittedName>
</protein>
<gene>
    <name evidence="2" type="ORF">Fcan01_16364</name>
</gene>
<evidence type="ECO:0000256" key="1">
    <source>
        <dbReference type="SAM" id="Phobius"/>
    </source>
</evidence>
<dbReference type="Proteomes" id="UP000198287">
    <property type="component" value="Unassembled WGS sequence"/>
</dbReference>
<feature type="transmembrane region" description="Helical" evidence="1">
    <location>
        <begin position="76"/>
        <end position="103"/>
    </location>
</feature>
<keyword evidence="1" id="KW-0472">Membrane</keyword>